<feature type="compositionally biased region" description="Basic and acidic residues" evidence="1">
    <location>
        <begin position="30"/>
        <end position="49"/>
    </location>
</feature>
<dbReference type="InParanoid" id="A0A163JTZ4"/>
<reference evidence="2" key="1">
    <citation type="submission" date="2016-04" db="EMBL/GenBank/DDBJ databases">
        <authorList>
            <person name="Evans L.H."/>
            <person name="Alamgir A."/>
            <person name="Owens N."/>
            <person name="Weber N.D."/>
            <person name="Virtaneva K."/>
            <person name="Barbian K."/>
            <person name="Babar A."/>
            <person name="Rosenke K."/>
        </authorList>
    </citation>
    <scope>NUCLEOTIDE SEQUENCE [LARGE SCALE GENOMIC DNA]</scope>
    <source>
        <strain evidence="2">CBS 101.48</strain>
    </source>
</reference>
<dbReference type="OrthoDB" id="2444645at2759"/>
<name>A0A163JTZ4_ABSGL</name>
<keyword evidence="3" id="KW-1185">Reference proteome</keyword>
<evidence type="ECO:0000313" key="3">
    <source>
        <dbReference type="Proteomes" id="UP000078561"/>
    </source>
</evidence>
<feature type="compositionally biased region" description="Basic and acidic residues" evidence="1">
    <location>
        <begin position="58"/>
        <end position="67"/>
    </location>
</feature>
<dbReference type="OMA" id="TRIGNDY"/>
<organism evidence="2">
    <name type="scientific">Absidia glauca</name>
    <name type="common">Pin mould</name>
    <dbReference type="NCBI Taxonomy" id="4829"/>
    <lineage>
        <taxon>Eukaryota</taxon>
        <taxon>Fungi</taxon>
        <taxon>Fungi incertae sedis</taxon>
        <taxon>Mucoromycota</taxon>
        <taxon>Mucoromycotina</taxon>
        <taxon>Mucoromycetes</taxon>
        <taxon>Mucorales</taxon>
        <taxon>Cunninghamellaceae</taxon>
        <taxon>Absidia</taxon>
    </lineage>
</organism>
<evidence type="ECO:0000256" key="1">
    <source>
        <dbReference type="SAM" id="MobiDB-lite"/>
    </source>
</evidence>
<dbReference type="AlphaFoldDB" id="A0A163JTZ4"/>
<accession>A0A163JTZ4</accession>
<evidence type="ECO:0000313" key="2">
    <source>
        <dbReference type="EMBL" id="SAM01973.1"/>
    </source>
</evidence>
<dbReference type="EMBL" id="LT553633">
    <property type="protein sequence ID" value="SAM01973.1"/>
    <property type="molecule type" value="Genomic_DNA"/>
</dbReference>
<protein>
    <submittedName>
        <fullName evidence="2">Uncharacterized protein</fullName>
    </submittedName>
</protein>
<feature type="region of interest" description="Disordered" evidence="1">
    <location>
        <begin position="97"/>
        <end position="165"/>
    </location>
</feature>
<gene>
    <name evidence="2" type="primary">ABSGL_07728.1 scaffold 9091</name>
</gene>
<dbReference type="Proteomes" id="UP000078561">
    <property type="component" value="Unassembled WGS sequence"/>
</dbReference>
<proteinExistence type="predicted"/>
<feature type="region of interest" description="Disordered" evidence="1">
    <location>
        <begin position="1"/>
        <end position="67"/>
    </location>
</feature>
<sequence length="358" mass="40963">MSFLLATDNSGAQYLKPDAPDNVAYDDSDGFLKPDAIDTPVYEKPHAQDDSPVVDSTRQQEDLTLRIDSTHIKDRHIEDDDDDEPIHTTVVRYKTWKRKMAPPDSPPTDDSSGSLDRQDSISSSSTSFSSECSSSSSTSTSTSKRSSFLHLRRRGKRRQMGDDRITYSLRKPSFSRPQHHDIYHGDTLAFRKRQTHSYSWGFCNILYRMVDEHQAVQVAEVRRKAFQKDITVQWGNEEDEHQHRLLNTNHTRLLFVYKTRIGNDYTIRWKRPSLASHDMICDIQRHNDGQWHRLAEFDSHLMGYLVHVGQLAIDKQVLATMDNPDQLEAHLLATCSTLVDLMREVVQNAIGLSHGGVA</sequence>
<feature type="compositionally biased region" description="Low complexity" evidence="1">
    <location>
        <begin position="108"/>
        <end position="146"/>
    </location>
</feature>